<dbReference type="STRING" id="926567.TheveDRAFT_0500"/>
<dbReference type="AlphaFoldDB" id="H0UQ32"/>
<keyword evidence="4" id="KW-0132">Cell division</keyword>
<keyword evidence="6" id="KW-0131">Cell cycle</keyword>
<evidence type="ECO:0000256" key="5">
    <source>
        <dbReference type="ARBA" id="ARBA00023054"/>
    </source>
</evidence>
<dbReference type="EMBL" id="CM001377">
    <property type="protein sequence ID" value="EHM09661.1"/>
    <property type="molecule type" value="Genomic_DNA"/>
</dbReference>
<evidence type="ECO:0000256" key="4">
    <source>
        <dbReference type="ARBA" id="ARBA00022618"/>
    </source>
</evidence>
<dbReference type="RefSeq" id="WP_006583155.1">
    <property type="nucleotide sequence ID" value="NZ_CM001377.1"/>
</dbReference>
<evidence type="ECO:0000256" key="8">
    <source>
        <dbReference type="SAM" id="MobiDB-lite"/>
    </source>
</evidence>
<dbReference type="eggNOG" id="COG3599">
    <property type="taxonomic scope" value="Bacteria"/>
</dbReference>
<dbReference type="PANTHER" id="PTHR35794:SF2">
    <property type="entry name" value="CELL DIVISION PROTEIN DIVIVA"/>
    <property type="match status" value="1"/>
</dbReference>
<name>H0UQ32_9BACT</name>
<reference evidence="9 10" key="1">
    <citation type="submission" date="2011-10" db="EMBL/GenBank/DDBJ databases">
        <title>The Noncontiguous Finished genome of Thermanaerovibrio velox DSM 12556.</title>
        <authorList>
            <consortium name="US DOE Joint Genome Institute (JGI-PGF)"/>
            <person name="Lucas S."/>
            <person name="Copeland A."/>
            <person name="Lapidus A."/>
            <person name="Glavina del Rio T."/>
            <person name="Dalin E."/>
            <person name="Tice H."/>
            <person name="Bruce D."/>
            <person name="Goodwin L."/>
            <person name="Pitluck S."/>
            <person name="Peters L."/>
            <person name="Mikhailova N."/>
            <person name="Teshima H."/>
            <person name="Kyrpides N."/>
            <person name="Mavromatis K."/>
            <person name="Ivanova N."/>
            <person name="Markowitz V."/>
            <person name="Cheng J.-F."/>
            <person name="Hugenholtz P."/>
            <person name="Woyke T."/>
            <person name="Wu D."/>
            <person name="Spring S."/>
            <person name="Brambilla E.-M."/>
            <person name="Klenk H.-P."/>
            <person name="Eisen J.A."/>
        </authorList>
    </citation>
    <scope>NUCLEOTIDE SEQUENCE [LARGE SCALE GENOMIC DNA]</scope>
    <source>
        <strain evidence="9 10">DSM 12556</strain>
    </source>
</reference>
<evidence type="ECO:0000313" key="9">
    <source>
        <dbReference type="EMBL" id="EHM09661.1"/>
    </source>
</evidence>
<feature type="region of interest" description="Disordered" evidence="8">
    <location>
        <begin position="161"/>
        <end position="271"/>
    </location>
</feature>
<dbReference type="InterPro" id="IPR007793">
    <property type="entry name" value="DivIVA_fam"/>
</dbReference>
<comment type="similarity">
    <text evidence="2">Belongs to the DivIVA family.</text>
</comment>
<dbReference type="GO" id="GO:0051301">
    <property type="term" value="P:cell division"/>
    <property type="evidence" value="ECO:0007669"/>
    <property type="project" value="UniProtKB-KW"/>
</dbReference>
<dbReference type="InterPro" id="IPR019933">
    <property type="entry name" value="DivIVA_domain"/>
</dbReference>
<sequence length="271" mass="30449">MGNLITPLDVVNQSFKRGLRGYDVEEVDDFLDQVAESLQAYIQRNNELERELENLKEQAEEFKSLKESLNETLLLAQKSAEERVKTANEQAEERVRAAMEQADAILREAKLKADRIVGDAEVEAAALRRELNRLTQMRCQCVAEFRAMLSKFDMMIREEAPVSGEPQAGTVQQGWQTQTIQQPDPVQQWEAQTVKGNDPTPQTPPQPQQPEQQIRIETPKHDVYDPPKALDPQELAQLVSRKSYSGSGKGGPNPISLSVEEPTLKITSDLG</sequence>
<organism evidence="9 10">
    <name type="scientific">Thermanaerovibrio velox DSM 12556</name>
    <dbReference type="NCBI Taxonomy" id="926567"/>
    <lineage>
        <taxon>Bacteria</taxon>
        <taxon>Thermotogati</taxon>
        <taxon>Synergistota</taxon>
        <taxon>Synergistia</taxon>
        <taxon>Synergistales</taxon>
        <taxon>Synergistaceae</taxon>
        <taxon>Thermanaerovibrio</taxon>
    </lineage>
</organism>
<dbReference type="Pfam" id="PF05103">
    <property type="entry name" value="DivIVA"/>
    <property type="match status" value="1"/>
</dbReference>
<evidence type="ECO:0000256" key="1">
    <source>
        <dbReference type="ARBA" id="ARBA00004496"/>
    </source>
</evidence>
<dbReference type="NCBIfam" id="TIGR03544">
    <property type="entry name" value="DivI1A_domain"/>
    <property type="match status" value="1"/>
</dbReference>
<evidence type="ECO:0000256" key="7">
    <source>
        <dbReference type="SAM" id="Coils"/>
    </source>
</evidence>
<dbReference type="PANTHER" id="PTHR35794">
    <property type="entry name" value="CELL DIVISION PROTEIN DIVIVA"/>
    <property type="match status" value="1"/>
</dbReference>
<gene>
    <name evidence="9" type="ORF">TheveDRAFT_0500</name>
</gene>
<keyword evidence="5 7" id="KW-0175">Coiled coil</keyword>
<keyword evidence="10" id="KW-1185">Reference proteome</keyword>
<dbReference type="OrthoDB" id="9815492at2"/>
<accession>H0UQ32</accession>
<feature type="compositionally biased region" description="Low complexity" evidence="8">
    <location>
        <begin position="167"/>
        <end position="182"/>
    </location>
</feature>
<feature type="coiled-coil region" evidence="7">
    <location>
        <begin position="31"/>
        <end position="137"/>
    </location>
</feature>
<evidence type="ECO:0000256" key="2">
    <source>
        <dbReference type="ARBA" id="ARBA00009008"/>
    </source>
</evidence>
<dbReference type="GO" id="GO:0005737">
    <property type="term" value="C:cytoplasm"/>
    <property type="evidence" value="ECO:0007669"/>
    <property type="project" value="UniProtKB-SubCell"/>
</dbReference>
<keyword evidence="3" id="KW-0963">Cytoplasm</keyword>
<proteinExistence type="inferred from homology"/>
<dbReference type="HOGENOM" id="CLU_1026491_0_0_0"/>
<comment type="subcellular location">
    <subcellularLocation>
        <location evidence="1">Cytoplasm</location>
    </subcellularLocation>
</comment>
<dbReference type="Proteomes" id="UP000005730">
    <property type="component" value="Chromosome"/>
</dbReference>
<protein>
    <submittedName>
        <fullName evidence="9">DivIVA domain protein</fullName>
    </submittedName>
</protein>
<dbReference type="Gene3D" id="6.10.250.660">
    <property type="match status" value="1"/>
</dbReference>
<evidence type="ECO:0000313" key="10">
    <source>
        <dbReference type="Proteomes" id="UP000005730"/>
    </source>
</evidence>
<evidence type="ECO:0000256" key="3">
    <source>
        <dbReference type="ARBA" id="ARBA00022490"/>
    </source>
</evidence>
<evidence type="ECO:0000256" key="6">
    <source>
        <dbReference type="ARBA" id="ARBA00023306"/>
    </source>
</evidence>